<dbReference type="InterPro" id="IPR002781">
    <property type="entry name" value="TM_pro_TauE-like"/>
</dbReference>
<dbReference type="STRING" id="266809.PM03_04220"/>
<evidence type="ECO:0000256" key="5">
    <source>
        <dbReference type="RuleBase" id="RU363041"/>
    </source>
</evidence>
<evidence type="ECO:0000256" key="3">
    <source>
        <dbReference type="ARBA" id="ARBA00022989"/>
    </source>
</evidence>
<dbReference type="eggNOG" id="COG0730">
    <property type="taxonomic scope" value="Bacteria"/>
</dbReference>
<feature type="transmembrane region" description="Helical" evidence="5">
    <location>
        <begin position="54"/>
        <end position="71"/>
    </location>
</feature>
<feature type="transmembrane region" description="Helical" evidence="5">
    <location>
        <begin position="12"/>
        <end position="42"/>
    </location>
</feature>
<dbReference type="GO" id="GO:0005886">
    <property type="term" value="C:plasma membrane"/>
    <property type="evidence" value="ECO:0007669"/>
    <property type="project" value="UniProtKB-SubCell"/>
</dbReference>
<evidence type="ECO:0000256" key="4">
    <source>
        <dbReference type="ARBA" id="ARBA00023136"/>
    </source>
</evidence>
<feature type="transmembrane region" description="Helical" evidence="5">
    <location>
        <begin position="254"/>
        <end position="271"/>
    </location>
</feature>
<dbReference type="Proteomes" id="UP000051298">
    <property type="component" value="Unassembled WGS sequence"/>
</dbReference>
<protein>
    <recommendedName>
        <fullName evidence="5">Probable membrane transporter protein</fullName>
    </recommendedName>
</protein>
<evidence type="ECO:0000313" key="6">
    <source>
        <dbReference type="EMBL" id="CUH59490.1"/>
    </source>
</evidence>
<keyword evidence="4 5" id="KW-0472">Membrane</keyword>
<gene>
    <name evidence="6" type="ORF">THS5294_00776</name>
</gene>
<feature type="transmembrane region" description="Helical" evidence="5">
    <location>
        <begin position="185"/>
        <end position="210"/>
    </location>
</feature>
<evidence type="ECO:0000256" key="2">
    <source>
        <dbReference type="ARBA" id="ARBA00022692"/>
    </source>
</evidence>
<sequence length="273" mass="28048">MPDISILLPFVGFLLVVGGFAGVLAGLLGVGGGIVLVPAFYFVFQQLGYTGPQLMQVCVATSLATIIVTSLRSVRAHHGKGAVSWQTLRTWAPGIVLGAATSVLVANQLRSDTMVIIFACLALSVATYMGLSKDHWRLADAMPQGARRVVMSIGVGFLSVLMGIGGGGIAVPLMKLHGRPMHSAVGTAAGFGLLIAVPGAIGFLLSPAGAGAPPGTAGLVNLPAFAIIVAMTTITTPIGVNLAHKLNPSVLKRVFAAFLFLVALNMIRRAIMG</sequence>
<dbReference type="AlphaFoldDB" id="A0A0N7LT22"/>
<dbReference type="PANTHER" id="PTHR43483:SF3">
    <property type="entry name" value="MEMBRANE TRANSPORTER PROTEIN HI_0806-RELATED"/>
    <property type="match status" value="1"/>
</dbReference>
<keyword evidence="2 5" id="KW-0812">Transmembrane</keyword>
<feature type="transmembrane region" description="Helical" evidence="5">
    <location>
        <begin position="114"/>
        <end position="131"/>
    </location>
</feature>
<accession>A0A0N7LT22</accession>
<dbReference type="Pfam" id="PF01925">
    <property type="entry name" value="TauE"/>
    <property type="match status" value="1"/>
</dbReference>
<proteinExistence type="inferred from homology"/>
<feature type="transmembrane region" description="Helical" evidence="5">
    <location>
        <begin position="222"/>
        <end position="242"/>
    </location>
</feature>
<name>A0A0N7LT22_9RHOB</name>
<evidence type="ECO:0000256" key="1">
    <source>
        <dbReference type="ARBA" id="ARBA00004141"/>
    </source>
</evidence>
<comment type="subcellular location">
    <subcellularLocation>
        <location evidence="5">Cell membrane</location>
        <topology evidence="5">Multi-pass membrane protein</topology>
    </subcellularLocation>
    <subcellularLocation>
        <location evidence="1">Membrane</location>
        <topology evidence="1">Multi-pass membrane protein</topology>
    </subcellularLocation>
</comment>
<feature type="transmembrane region" description="Helical" evidence="5">
    <location>
        <begin position="91"/>
        <end position="107"/>
    </location>
</feature>
<dbReference type="EMBL" id="CYRX01000010">
    <property type="protein sequence ID" value="CUH59490.1"/>
    <property type="molecule type" value="Genomic_DNA"/>
</dbReference>
<reference evidence="6 7" key="1">
    <citation type="submission" date="2015-09" db="EMBL/GenBank/DDBJ databases">
        <authorList>
            <consortium name="Swine Surveillance"/>
        </authorList>
    </citation>
    <scope>NUCLEOTIDE SEQUENCE [LARGE SCALE GENOMIC DNA]</scope>
    <source>
        <strain evidence="6 7">CECT 5294</strain>
    </source>
</reference>
<feature type="transmembrane region" description="Helical" evidence="5">
    <location>
        <begin position="151"/>
        <end position="173"/>
    </location>
</feature>
<dbReference type="PANTHER" id="PTHR43483">
    <property type="entry name" value="MEMBRANE TRANSPORTER PROTEIN HI_0806-RELATED"/>
    <property type="match status" value="1"/>
</dbReference>
<keyword evidence="5" id="KW-1003">Cell membrane</keyword>
<evidence type="ECO:0000313" key="7">
    <source>
        <dbReference type="Proteomes" id="UP000051298"/>
    </source>
</evidence>
<dbReference type="RefSeq" id="WP_058122685.1">
    <property type="nucleotide sequence ID" value="NZ_CYRX01000010.1"/>
</dbReference>
<keyword evidence="3 5" id="KW-1133">Transmembrane helix</keyword>
<organism evidence="6 7">
    <name type="scientific">Thalassobacter stenotrophicus</name>
    <dbReference type="NCBI Taxonomy" id="266809"/>
    <lineage>
        <taxon>Bacteria</taxon>
        <taxon>Pseudomonadati</taxon>
        <taxon>Pseudomonadota</taxon>
        <taxon>Alphaproteobacteria</taxon>
        <taxon>Rhodobacterales</taxon>
        <taxon>Roseobacteraceae</taxon>
        <taxon>Thalassobacter</taxon>
    </lineage>
</organism>
<comment type="similarity">
    <text evidence="5">Belongs to the 4-toluene sulfonate uptake permease (TSUP) (TC 2.A.102) family.</text>
</comment>